<keyword evidence="2" id="KW-1185">Reference proteome</keyword>
<evidence type="ECO:0000313" key="2">
    <source>
        <dbReference type="Proteomes" id="UP001198565"/>
    </source>
</evidence>
<gene>
    <name evidence="1" type="ORF">K7472_25255</name>
</gene>
<name>A0ABS7QYW2_9ACTN</name>
<accession>A0ABS7QYW2</accession>
<organism evidence="1 2">
    <name type="scientific">Streptantibioticus parmotrematis</name>
    <dbReference type="NCBI Taxonomy" id="2873249"/>
    <lineage>
        <taxon>Bacteria</taxon>
        <taxon>Bacillati</taxon>
        <taxon>Actinomycetota</taxon>
        <taxon>Actinomycetes</taxon>
        <taxon>Kitasatosporales</taxon>
        <taxon>Streptomycetaceae</taxon>
        <taxon>Streptantibioticus</taxon>
    </lineage>
</organism>
<protein>
    <submittedName>
        <fullName evidence="1">Uncharacterized protein</fullName>
    </submittedName>
</protein>
<evidence type="ECO:0000313" key="1">
    <source>
        <dbReference type="EMBL" id="MBY8888123.1"/>
    </source>
</evidence>
<dbReference type="EMBL" id="JAINVZ010000021">
    <property type="protein sequence ID" value="MBY8888123.1"/>
    <property type="molecule type" value="Genomic_DNA"/>
</dbReference>
<dbReference type="Proteomes" id="UP001198565">
    <property type="component" value="Unassembled WGS sequence"/>
</dbReference>
<proteinExistence type="predicted"/>
<comment type="caution">
    <text evidence="1">The sequence shown here is derived from an EMBL/GenBank/DDBJ whole genome shotgun (WGS) entry which is preliminary data.</text>
</comment>
<sequence length="59" mass="6390">MTTVETVGILDFDSKAEGAAFGFEMDPRIQPCHVSEVKAAPLRSKLDIHLGNPIDVHAN</sequence>
<reference evidence="1 2" key="1">
    <citation type="submission" date="2021-08" db="EMBL/GenBank/DDBJ databases">
        <title>Streptomyces sp. PTM05 isolated from lichen.</title>
        <authorList>
            <person name="Somphong A."/>
            <person name="Phongsopitanun W."/>
            <person name="Tanasupawat S."/>
        </authorList>
    </citation>
    <scope>NUCLEOTIDE SEQUENCE [LARGE SCALE GENOMIC DNA]</scope>
    <source>
        <strain evidence="1 2">Ptm05</strain>
    </source>
</reference>